<dbReference type="InterPro" id="IPR050250">
    <property type="entry name" value="Macrolide_Exporter_MacB"/>
</dbReference>
<dbReference type="InterPro" id="IPR025857">
    <property type="entry name" value="MacB_PCD"/>
</dbReference>
<dbReference type="RefSeq" id="WP_015691975.1">
    <property type="nucleotide sequence ID" value="NC_016940.1"/>
</dbReference>
<evidence type="ECO:0000256" key="1">
    <source>
        <dbReference type="ARBA" id="ARBA00004651"/>
    </source>
</evidence>
<keyword evidence="3 7" id="KW-0812">Transmembrane</keyword>
<gene>
    <name evidence="10" type="ordered locus">SGRA_1604</name>
</gene>
<feature type="transmembrane region" description="Helical" evidence="7">
    <location>
        <begin position="317"/>
        <end position="338"/>
    </location>
</feature>
<evidence type="ECO:0000313" key="11">
    <source>
        <dbReference type="Proteomes" id="UP000007519"/>
    </source>
</evidence>
<dbReference type="GO" id="GO:0005886">
    <property type="term" value="C:plasma membrane"/>
    <property type="evidence" value="ECO:0007669"/>
    <property type="project" value="UniProtKB-SubCell"/>
</dbReference>
<sequence length="438" mass="48647">MSLPIFWLQPDFSMAAVLLFFRLFFEACFLALQQLFGNKLRTLLSLLGITIGIWCVIMVFSAVDSLEYSIRKSFEQLGDDVVYVNTMPWGEDPRENYWKYMRRPEPSYRDFEAIQANCQTAGKTSFSVFIGGSNTESKLGQAAGVFYMGVTPDYKDIFGLEFEQGRYFTPNSFFRGQNEVVIGYEVYKALFREGESALGRWIKSKGQKLKVVGVLKKEGKDLINPINFDNVAIIPYNTARKYINLGRSAMNRGRSSISVKAETEVDVEALKTELVGVLRASRRLPPKEEDNFALNTLSILSNFLSSIFGVINLAGLFIGGFAIIVGVFSVANIMFVSVKERTNLIGVKKALGAKRYMILMEFLIESILLCLFGGAIGLLFVYLAALAVTHFADFPIFLSSYNAILGLSIAAFSGVIAGIIPAYSASKMEAVEAMRAGR</sequence>
<keyword evidence="4 7" id="KW-1133">Transmembrane helix</keyword>
<dbReference type="InterPro" id="IPR003838">
    <property type="entry name" value="ABC3_permease_C"/>
</dbReference>
<comment type="similarity">
    <text evidence="6">Belongs to the ABC-4 integral membrane protein family.</text>
</comment>
<evidence type="ECO:0000256" key="6">
    <source>
        <dbReference type="ARBA" id="ARBA00038076"/>
    </source>
</evidence>
<dbReference type="eggNOG" id="COG0577">
    <property type="taxonomic scope" value="Bacteria"/>
</dbReference>
<evidence type="ECO:0000256" key="3">
    <source>
        <dbReference type="ARBA" id="ARBA00022692"/>
    </source>
</evidence>
<evidence type="ECO:0000256" key="7">
    <source>
        <dbReference type="SAM" id="Phobius"/>
    </source>
</evidence>
<organism evidence="10 11">
    <name type="scientific">Saprospira grandis (strain Lewin)</name>
    <dbReference type="NCBI Taxonomy" id="984262"/>
    <lineage>
        <taxon>Bacteria</taxon>
        <taxon>Pseudomonadati</taxon>
        <taxon>Bacteroidota</taxon>
        <taxon>Saprospiria</taxon>
        <taxon>Saprospirales</taxon>
        <taxon>Saprospiraceae</taxon>
        <taxon>Saprospira</taxon>
    </lineage>
</organism>
<keyword evidence="2" id="KW-1003">Cell membrane</keyword>
<dbReference type="AlphaFoldDB" id="H6L9X6"/>
<dbReference type="Pfam" id="PF12704">
    <property type="entry name" value="MacB_PCD"/>
    <property type="match status" value="1"/>
</dbReference>
<keyword evidence="5 7" id="KW-0472">Membrane</keyword>
<evidence type="ECO:0000256" key="5">
    <source>
        <dbReference type="ARBA" id="ARBA00023136"/>
    </source>
</evidence>
<protein>
    <recommendedName>
        <fullName evidence="12">ABC transporter efflux protein</fullName>
    </recommendedName>
</protein>
<evidence type="ECO:0008006" key="12">
    <source>
        <dbReference type="Google" id="ProtNLM"/>
    </source>
</evidence>
<feature type="transmembrane region" description="Helical" evidence="7">
    <location>
        <begin position="403"/>
        <end position="425"/>
    </location>
</feature>
<dbReference type="EMBL" id="CP002831">
    <property type="protein sequence ID" value="AFC24339.1"/>
    <property type="molecule type" value="Genomic_DNA"/>
</dbReference>
<dbReference type="PANTHER" id="PTHR30572:SF4">
    <property type="entry name" value="ABC TRANSPORTER PERMEASE YTRF"/>
    <property type="match status" value="1"/>
</dbReference>
<name>H6L9X6_SAPGL</name>
<evidence type="ECO:0000259" key="9">
    <source>
        <dbReference type="Pfam" id="PF12704"/>
    </source>
</evidence>
<dbReference type="Proteomes" id="UP000007519">
    <property type="component" value="Chromosome"/>
</dbReference>
<dbReference type="OrthoDB" id="9770036at2"/>
<evidence type="ECO:0000256" key="2">
    <source>
        <dbReference type="ARBA" id="ARBA00022475"/>
    </source>
</evidence>
<feature type="domain" description="MacB-like periplasmic core" evidence="9">
    <location>
        <begin position="42"/>
        <end position="274"/>
    </location>
</feature>
<dbReference type="HOGENOM" id="CLU_000604_8_0_10"/>
<accession>H6L9X6</accession>
<feature type="transmembrane region" description="Helical" evidence="7">
    <location>
        <begin position="42"/>
        <end position="63"/>
    </location>
</feature>
<reference evidence="10 11" key="1">
    <citation type="journal article" date="2012" name="Stand. Genomic Sci.">
        <title>Complete genome sequencing and analysis of Saprospira grandis str. Lewin, a predatory marine bacterium.</title>
        <authorList>
            <person name="Saw J.H."/>
            <person name="Yuryev A."/>
            <person name="Kanbe M."/>
            <person name="Hou S."/>
            <person name="Young A.G."/>
            <person name="Aizawa S."/>
            <person name="Alam M."/>
        </authorList>
    </citation>
    <scope>NUCLEOTIDE SEQUENCE [LARGE SCALE GENOMIC DNA]</scope>
    <source>
        <strain evidence="10 11">Lewin</strain>
    </source>
</reference>
<comment type="subcellular location">
    <subcellularLocation>
        <location evidence="1">Cell membrane</location>
        <topology evidence="1">Multi-pass membrane protein</topology>
    </subcellularLocation>
</comment>
<evidence type="ECO:0000256" key="4">
    <source>
        <dbReference type="ARBA" id="ARBA00022989"/>
    </source>
</evidence>
<evidence type="ECO:0000259" key="8">
    <source>
        <dbReference type="Pfam" id="PF02687"/>
    </source>
</evidence>
<feature type="transmembrane region" description="Helical" evidence="7">
    <location>
        <begin position="358"/>
        <end position="383"/>
    </location>
</feature>
<feature type="transmembrane region" description="Helical" evidence="7">
    <location>
        <begin position="12"/>
        <end position="36"/>
    </location>
</feature>
<evidence type="ECO:0000313" key="10">
    <source>
        <dbReference type="EMBL" id="AFC24339.1"/>
    </source>
</evidence>
<dbReference type="GO" id="GO:0022857">
    <property type="term" value="F:transmembrane transporter activity"/>
    <property type="evidence" value="ECO:0007669"/>
    <property type="project" value="TreeGrafter"/>
</dbReference>
<feature type="domain" description="ABC3 transporter permease C-terminal" evidence="8">
    <location>
        <begin position="317"/>
        <end position="429"/>
    </location>
</feature>
<dbReference type="Pfam" id="PF02687">
    <property type="entry name" value="FtsX"/>
    <property type="match status" value="1"/>
</dbReference>
<proteinExistence type="inferred from homology"/>
<dbReference type="STRING" id="984262.SGRA_1604"/>
<dbReference type="PANTHER" id="PTHR30572">
    <property type="entry name" value="MEMBRANE COMPONENT OF TRANSPORTER-RELATED"/>
    <property type="match status" value="1"/>
</dbReference>
<dbReference type="KEGG" id="sgn:SGRA_1604"/>
<keyword evidence="11" id="KW-1185">Reference proteome</keyword>